<feature type="transmembrane region" description="Helical" evidence="1">
    <location>
        <begin position="62"/>
        <end position="85"/>
    </location>
</feature>
<proteinExistence type="predicted"/>
<organism evidence="2 3">
    <name type="scientific">Anaerobacillus alkaliphilus</name>
    <dbReference type="NCBI Taxonomy" id="1548597"/>
    <lineage>
        <taxon>Bacteria</taxon>
        <taxon>Bacillati</taxon>
        <taxon>Bacillota</taxon>
        <taxon>Bacilli</taxon>
        <taxon>Bacillales</taxon>
        <taxon>Bacillaceae</taxon>
        <taxon>Anaerobacillus</taxon>
    </lineage>
</organism>
<name>A0A4V1LGZ0_9BACI</name>
<gene>
    <name evidence="2" type="ORF">DS745_03195</name>
</gene>
<dbReference type="Proteomes" id="UP000290649">
    <property type="component" value="Unassembled WGS sequence"/>
</dbReference>
<sequence>MQFDFLSVMLTFGLFILIFSPILFSKKQKDSTEYIGWVGLFRSRWFGIPLIFLLLFGNYTEFAFLNIVYIIISSIIVSFLISLIANRKGLLKKSTDVS</sequence>
<reference evidence="2 3" key="1">
    <citation type="journal article" date="2019" name="Int. J. Syst. Evol. Microbiol.">
        <title>Anaerobacillus alkaliphilus sp. nov., a novel alkaliphilic and moderately halophilic bacterium.</title>
        <authorList>
            <person name="Borsodi A.K."/>
            <person name="Aszalos J.M."/>
            <person name="Bihari P."/>
            <person name="Nagy I."/>
            <person name="Schumann P."/>
            <person name="Sproer C."/>
            <person name="Kovacs A.L."/>
            <person name="Boka K."/>
            <person name="Dobosy P."/>
            <person name="Ovari M."/>
            <person name="Szili-Kovacs T."/>
            <person name="Toth E."/>
        </authorList>
    </citation>
    <scope>NUCLEOTIDE SEQUENCE [LARGE SCALE GENOMIC DNA]</scope>
    <source>
        <strain evidence="2 3">B16-10</strain>
    </source>
</reference>
<dbReference type="EMBL" id="QOUX01000001">
    <property type="protein sequence ID" value="RXJ04405.1"/>
    <property type="molecule type" value="Genomic_DNA"/>
</dbReference>
<keyword evidence="1" id="KW-0472">Membrane</keyword>
<protein>
    <submittedName>
        <fullName evidence="2">Uncharacterized protein</fullName>
    </submittedName>
</protein>
<evidence type="ECO:0000313" key="2">
    <source>
        <dbReference type="EMBL" id="RXJ04405.1"/>
    </source>
</evidence>
<evidence type="ECO:0000256" key="1">
    <source>
        <dbReference type="SAM" id="Phobius"/>
    </source>
</evidence>
<feature type="transmembrane region" description="Helical" evidence="1">
    <location>
        <begin position="6"/>
        <end position="24"/>
    </location>
</feature>
<keyword evidence="3" id="KW-1185">Reference proteome</keyword>
<comment type="caution">
    <text evidence="2">The sequence shown here is derived from an EMBL/GenBank/DDBJ whole genome shotgun (WGS) entry which is preliminary data.</text>
</comment>
<keyword evidence="1" id="KW-0812">Transmembrane</keyword>
<feature type="transmembrane region" description="Helical" evidence="1">
    <location>
        <begin position="36"/>
        <end position="56"/>
    </location>
</feature>
<accession>A0A4V1LGZ0</accession>
<keyword evidence="1" id="KW-1133">Transmembrane helix</keyword>
<evidence type="ECO:0000313" key="3">
    <source>
        <dbReference type="Proteomes" id="UP000290649"/>
    </source>
</evidence>
<dbReference type="AlphaFoldDB" id="A0A4V1LGZ0"/>